<evidence type="ECO:0000256" key="1">
    <source>
        <dbReference type="SAM" id="MobiDB-lite"/>
    </source>
</evidence>
<feature type="non-terminal residue" evidence="2">
    <location>
        <position position="71"/>
    </location>
</feature>
<proteinExistence type="predicted"/>
<evidence type="ECO:0000313" key="3">
    <source>
        <dbReference type="Proteomes" id="UP000215335"/>
    </source>
</evidence>
<sequence length="71" mass="8419">MCESSYSARLRQHSAEDIDDDEEEEQDRQRERAASRRTRTSNPGLPQSFRLGHLLWRRRWRVHGTPAAGLW</sequence>
<organism evidence="2 3">
    <name type="scientific">Trichomalopsis sarcophagae</name>
    <dbReference type="NCBI Taxonomy" id="543379"/>
    <lineage>
        <taxon>Eukaryota</taxon>
        <taxon>Metazoa</taxon>
        <taxon>Ecdysozoa</taxon>
        <taxon>Arthropoda</taxon>
        <taxon>Hexapoda</taxon>
        <taxon>Insecta</taxon>
        <taxon>Pterygota</taxon>
        <taxon>Neoptera</taxon>
        <taxon>Endopterygota</taxon>
        <taxon>Hymenoptera</taxon>
        <taxon>Apocrita</taxon>
        <taxon>Proctotrupomorpha</taxon>
        <taxon>Chalcidoidea</taxon>
        <taxon>Pteromalidae</taxon>
        <taxon>Pteromalinae</taxon>
        <taxon>Trichomalopsis</taxon>
    </lineage>
</organism>
<evidence type="ECO:0000313" key="2">
    <source>
        <dbReference type="EMBL" id="OXU25284.1"/>
    </source>
</evidence>
<feature type="compositionally biased region" description="Acidic residues" evidence="1">
    <location>
        <begin position="17"/>
        <end position="26"/>
    </location>
</feature>
<feature type="region of interest" description="Disordered" evidence="1">
    <location>
        <begin position="1"/>
        <end position="47"/>
    </location>
</feature>
<dbReference type="AlphaFoldDB" id="A0A232F3E8"/>
<dbReference type="EMBL" id="NNAY01001062">
    <property type="protein sequence ID" value="OXU25284.1"/>
    <property type="molecule type" value="Genomic_DNA"/>
</dbReference>
<keyword evidence="3" id="KW-1185">Reference proteome</keyword>
<accession>A0A232F3E8</accession>
<name>A0A232F3E8_9HYME</name>
<dbReference type="Proteomes" id="UP000215335">
    <property type="component" value="Unassembled WGS sequence"/>
</dbReference>
<gene>
    <name evidence="2" type="ORF">TSAR_017019</name>
</gene>
<protein>
    <submittedName>
        <fullName evidence="2">Uncharacterized protein</fullName>
    </submittedName>
</protein>
<reference evidence="2 3" key="1">
    <citation type="journal article" date="2017" name="Curr. Biol.">
        <title>The Evolution of Venom by Co-option of Single-Copy Genes.</title>
        <authorList>
            <person name="Martinson E.O."/>
            <person name="Mrinalini"/>
            <person name="Kelkar Y.D."/>
            <person name="Chang C.H."/>
            <person name="Werren J.H."/>
        </authorList>
    </citation>
    <scope>NUCLEOTIDE SEQUENCE [LARGE SCALE GENOMIC DNA]</scope>
    <source>
        <strain evidence="2 3">Alberta</strain>
        <tissue evidence="2">Whole body</tissue>
    </source>
</reference>
<comment type="caution">
    <text evidence="2">The sequence shown here is derived from an EMBL/GenBank/DDBJ whole genome shotgun (WGS) entry which is preliminary data.</text>
</comment>